<feature type="domain" description="Thioredoxin" evidence="6">
    <location>
        <begin position="222"/>
        <end position="362"/>
    </location>
</feature>
<dbReference type="PROSITE" id="PS51352">
    <property type="entry name" value="THIOREDOXIN_2"/>
    <property type="match status" value="1"/>
</dbReference>
<protein>
    <submittedName>
        <fullName evidence="7">AhpC/TSA family protein</fullName>
    </submittedName>
</protein>
<feature type="signal peptide" evidence="5">
    <location>
        <begin position="1"/>
        <end position="20"/>
    </location>
</feature>
<dbReference type="InterPro" id="IPR036249">
    <property type="entry name" value="Thioredoxin-like_sf"/>
</dbReference>
<evidence type="ECO:0000256" key="1">
    <source>
        <dbReference type="ARBA" id="ARBA00004196"/>
    </source>
</evidence>
<keyword evidence="4" id="KW-0676">Redox-active center</keyword>
<comment type="subcellular location">
    <subcellularLocation>
        <location evidence="1">Cell envelope</location>
    </subcellularLocation>
</comment>
<dbReference type="Pfam" id="PF14289">
    <property type="entry name" value="DUF4369"/>
    <property type="match status" value="1"/>
</dbReference>
<dbReference type="InterPro" id="IPR013766">
    <property type="entry name" value="Thioredoxin_domain"/>
</dbReference>
<keyword evidence="2" id="KW-0201">Cytochrome c-type biogenesis</keyword>
<organism evidence="7 8">
    <name type="scientific">Chitinophaga horti</name>
    <dbReference type="NCBI Taxonomy" id="2920382"/>
    <lineage>
        <taxon>Bacteria</taxon>
        <taxon>Pseudomonadati</taxon>
        <taxon>Bacteroidota</taxon>
        <taxon>Chitinophagia</taxon>
        <taxon>Chitinophagales</taxon>
        <taxon>Chitinophagaceae</taxon>
        <taxon>Chitinophaga</taxon>
    </lineage>
</organism>
<evidence type="ECO:0000256" key="4">
    <source>
        <dbReference type="ARBA" id="ARBA00023284"/>
    </source>
</evidence>
<name>A0ABY6J8J0_9BACT</name>
<dbReference type="InterPro" id="IPR000866">
    <property type="entry name" value="AhpC/TSA"/>
</dbReference>
<evidence type="ECO:0000256" key="5">
    <source>
        <dbReference type="SAM" id="SignalP"/>
    </source>
</evidence>
<dbReference type="PANTHER" id="PTHR42852:SF6">
    <property type="entry name" value="THIOL:DISULFIDE INTERCHANGE PROTEIN DSBE"/>
    <property type="match status" value="1"/>
</dbReference>
<dbReference type="CDD" id="cd02966">
    <property type="entry name" value="TlpA_like_family"/>
    <property type="match status" value="1"/>
</dbReference>
<evidence type="ECO:0000256" key="2">
    <source>
        <dbReference type="ARBA" id="ARBA00022748"/>
    </source>
</evidence>
<dbReference type="PROSITE" id="PS00194">
    <property type="entry name" value="THIOREDOXIN_1"/>
    <property type="match status" value="1"/>
</dbReference>
<dbReference type="SUPFAM" id="SSF52833">
    <property type="entry name" value="Thioredoxin-like"/>
    <property type="match status" value="1"/>
</dbReference>
<proteinExistence type="predicted"/>
<dbReference type="RefSeq" id="WP_264282346.1">
    <property type="nucleotide sequence ID" value="NZ_CP107006.1"/>
</dbReference>
<reference evidence="7" key="1">
    <citation type="submission" date="2022-10" db="EMBL/GenBank/DDBJ databases">
        <title>Chitinophaga sp. nov., isolated from soil.</title>
        <authorList>
            <person name="Jeon C.O."/>
        </authorList>
    </citation>
    <scope>NUCLEOTIDE SEQUENCE</scope>
    <source>
        <strain evidence="7">R8</strain>
    </source>
</reference>
<sequence length="362" mass="39802">MKKVLLPAILLCNVSAFAQATLEGNLAGVPDGTRIYLSRLGGGNSDSAEIKGGKFVINSAAKEGDVWFLRAGRGQSAGSLLFYMEPGKLKVSSKSPKLDDATYSGPAYAADQNSLSKLGQTPLLAKLRELSKEMSATYKTDTVRFNAARKASESLEEERKALYEKWISEHTASPVSAYVLSMQLRYENMDQLDKALKSLKPAAKNNAVAKKLQHSVDASRATAIGKIAPEFTQNDTLGNPVALKDFRGKYVLIDFWASWCVPCRKENPAVVKAYQAYKDKNFTVLGVSLDRPGDKDKWIKAIHDDGLTWSHVSDLNWWDNAVSRQYDIRSIPANFLIGPDGKIIAKNLRGEALDKALEEVLK</sequence>
<dbReference type="Gene3D" id="3.40.30.10">
    <property type="entry name" value="Glutaredoxin"/>
    <property type="match status" value="1"/>
</dbReference>
<feature type="chain" id="PRO_5046919348" evidence="5">
    <location>
        <begin position="21"/>
        <end position="362"/>
    </location>
</feature>
<dbReference type="InterPro" id="IPR025380">
    <property type="entry name" value="DUF4369"/>
</dbReference>
<dbReference type="InterPro" id="IPR017937">
    <property type="entry name" value="Thioredoxin_CS"/>
</dbReference>
<evidence type="ECO:0000259" key="6">
    <source>
        <dbReference type="PROSITE" id="PS51352"/>
    </source>
</evidence>
<dbReference type="Pfam" id="PF00578">
    <property type="entry name" value="AhpC-TSA"/>
    <property type="match status" value="1"/>
</dbReference>
<keyword evidence="8" id="KW-1185">Reference proteome</keyword>
<accession>A0ABY6J8J0</accession>
<evidence type="ECO:0000256" key="3">
    <source>
        <dbReference type="ARBA" id="ARBA00023157"/>
    </source>
</evidence>
<evidence type="ECO:0000313" key="8">
    <source>
        <dbReference type="Proteomes" id="UP001162741"/>
    </source>
</evidence>
<evidence type="ECO:0000313" key="7">
    <source>
        <dbReference type="EMBL" id="UYQ94464.1"/>
    </source>
</evidence>
<dbReference type="EMBL" id="CP107006">
    <property type="protein sequence ID" value="UYQ94464.1"/>
    <property type="molecule type" value="Genomic_DNA"/>
</dbReference>
<keyword evidence="5" id="KW-0732">Signal</keyword>
<dbReference type="Proteomes" id="UP001162741">
    <property type="component" value="Chromosome"/>
</dbReference>
<gene>
    <name evidence="7" type="ORF">MKQ68_05090</name>
</gene>
<keyword evidence="3" id="KW-1015">Disulfide bond</keyword>
<dbReference type="PANTHER" id="PTHR42852">
    <property type="entry name" value="THIOL:DISULFIDE INTERCHANGE PROTEIN DSBE"/>
    <property type="match status" value="1"/>
</dbReference>
<dbReference type="InterPro" id="IPR050553">
    <property type="entry name" value="Thioredoxin_ResA/DsbE_sf"/>
</dbReference>